<dbReference type="Gene3D" id="3.30.565.10">
    <property type="entry name" value="Histidine kinase-like ATPase, C-terminal domain"/>
    <property type="match status" value="1"/>
</dbReference>
<dbReference type="FunFam" id="1.10.287.130:FF:000023">
    <property type="entry name" value="Sensor histidine kinase/response regulator, putative"/>
    <property type="match status" value="1"/>
</dbReference>
<feature type="compositionally biased region" description="Polar residues" evidence="15">
    <location>
        <begin position="683"/>
        <end position="694"/>
    </location>
</feature>
<name>A0A8H8SU78_9AGAM</name>
<proteinExistence type="inferred from homology"/>
<evidence type="ECO:0000259" key="17">
    <source>
        <dbReference type="PROSITE" id="PS50110"/>
    </source>
</evidence>
<evidence type="ECO:0000313" key="19">
    <source>
        <dbReference type="Proteomes" id="UP000650533"/>
    </source>
</evidence>
<dbReference type="Gene3D" id="3.30.450.40">
    <property type="match status" value="1"/>
</dbReference>
<dbReference type="PANTHER" id="PTHR10416:SF0">
    <property type="entry name" value="DNA POLYMERASE DELTA SUBUNIT 2"/>
    <property type="match status" value="1"/>
</dbReference>
<dbReference type="CDD" id="cd17546">
    <property type="entry name" value="REC_hyHK_CKI1_RcsC-like"/>
    <property type="match status" value="1"/>
</dbReference>
<keyword evidence="8" id="KW-0235">DNA replication</keyword>
<dbReference type="InterPro" id="IPR004358">
    <property type="entry name" value="Sig_transdc_His_kin-like_C"/>
</dbReference>
<dbReference type="FunFam" id="3.90.940.20:FF:000001">
    <property type="entry name" value="DNA-directed RNA polymerases I, II, and III subunit RPABC1"/>
    <property type="match status" value="1"/>
</dbReference>
<dbReference type="SMART" id="SM00448">
    <property type="entry name" value="REC"/>
    <property type="match status" value="1"/>
</dbReference>
<feature type="region of interest" description="Disordered" evidence="15">
    <location>
        <begin position="654"/>
        <end position="745"/>
    </location>
</feature>
<dbReference type="Gene3D" id="2.40.50.430">
    <property type="match status" value="1"/>
</dbReference>
<feature type="region of interest" description="Disordered" evidence="15">
    <location>
        <begin position="1945"/>
        <end position="2005"/>
    </location>
</feature>
<dbReference type="KEGG" id="rsx:RhiXN_02878"/>
<dbReference type="InterPro" id="IPR036097">
    <property type="entry name" value="HisK_dim/P_sf"/>
</dbReference>
<comment type="subcellular location">
    <subcellularLocation>
        <location evidence="1">Nucleus</location>
    </subcellularLocation>
</comment>
<dbReference type="GO" id="GO:0000155">
    <property type="term" value="F:phosphorelay sensor kinase activity"/>
    <property type="evidence" value="ECO:0007669"/>
    <property type="project" value="InterPro"/>
</dbReference>
<keyword evidence="9" id="KW-0418">Kinase</keyword>
<evidence type="ECO:0000256" key="7">
    <source>
        <dbReference type="ARBA" id="ARBA00022695"/>
    </source>
</evidence>
<comment type="catalytic activity">
    <reaction evidence="13">
        <text>DNA(n) + a 2'-deoxyribonucleoside 5'-triphosphate = DNA(n+1) + diphosphate</text>
        <dbReference type="Rhea" id="RHEA:22508"/>
        <dbReference type="Rhea" id="RHEA-COMP:17339"/>
        <dbReference type="Rhea" id="RHEA-COMP:17340"/>
        <dbReference type="ChEBI" id="CHEBI:33019"/>
        <dbReference type="ChEBI" id="CHEBI:61560"/>
        <dbReference type="ChEBI" id="CHEBI:173112"/>
        <dbReference type="EC" id="2.7.7.7"/>
    </reaction>
</comment>
<keyword evidence="5 14" id="KW-0597">Phosphoprotein</keyword>
<dbReference type="FunFam" id="3.30.450.40:FF:000057">
    <property type="entry name" value="Two-component system sensor molecule"/>
    <property type="match status" value="1"/>
</dbReference>
<organism evidence="18 19">
    <name type="scientific">Rhizoctonia solani</name>
    <dbReference type="NCBI Taxonomy" id="456999"/>
    <lineage>
        <taxon>Eukaryota</taxon>
        <taxon>Fungi</taxon>
        <taxon>Dikarya</taxon>
        <taxon>Basidiomycota</taxon>
        <taxon>Agaricomycotina</taxon>
        <taxon>Agaricomycetes</taxon>
        <taxon>Cantharellales</taxon>
        <taxon>Ceratobasidiaceae</taxon>
        <taxon>Rhizoctonia</taxon>
    </lineage>
</organism>
<feature type="compositionally biased region" description="Pro residues" evidence="15">
    <location>
        <begin position="964"/>
        <end position="978"/>
    </location>
</feature>
<feature type="region of interest" description="Disordered" evidence="15">
    <location>
        <begin position="943"/>
        <end position="1052"/>
    </location>
</feature>
<dbReference type="Gene3D" id="3.40.1340.10">
    <property type="entry name" value="RNA polymerase, Rpb5, N-terminal domain"/>
    <property type="match status" value="1"/>
</dbReference>
<dbReference type="GO" id="GO:0003899">
    <property type="term" value="F:DNA-directed RNA polymerase activity"/>
    <property type="evidence" value="ECO:0007669"/>
    <property type="project" value="InterPro"/>
</dbReference>
<dbReference type="PROSITE" id="PS50110">
    <property type="entry name" value="RESPONSE_REGULATORY"/>
    <property type="match status" value="1"/>
</dbReference>
<dbReference type="Pfam" id="PF00072">
    <property type="entry name" value="Response_reg"/>
    <property type="match status" value="1"/>
</dbReference>
<dbReference type="Pfam" id="PF03871">
    <property type="entry name" value="RNA_pol_Rpb5_N"/>
    <property type="match status" value="1"/>
</dbReference>
<dbReference type="InterPro" id="IPR035913">
    <property type="entry name" value="RPB5-like_sf"/>
</dbReference>
<protein>
    <recommendedName>
        <fullName evidence="4">DNA-directed RNA polymerases I, II, and III subunit RPABC1</fullName>
        <ecNumber evidence="3">2.7.7.7</ecNumber>
    </recommendedName>
</protein>
<dbReference type="InterPro" id="IPR029016">
    <property type="entry name" value="GAF-like_dom_sf"/>
</dbReference>
<dbReference type="InterPro" id="IPR005467">
    <property type="entry name" value="His_kinase_dom"/>
</dbReference>
<dbReference type="SUPFAM" id="SSF53036">
    <property type="entry name" value="Eukaryotic RPB5 N-terminal domain"/>
    <property type="match status" value="1"/>
</dbReference>
<evidence type="ECO:0000256" key="14">
    <source>
        <dbReference type="PROSITE-ProRule" id="PRU00169"/>
    </source>
</evidence>
<evidence type="ECO:0000256" key="10">
    <source>
        <dbReference type="ARBA" id="ARBA00022932"/>
    </source>
</evidence>
<reference evidence="18" key="1">
    <citation type="submission" date="2020-05" db="EMBL/GenBank/DDBJ databases">
        <title>Evolutionary and genomic comparisons of hybrid uninucleate and nonhybrid Rhizoctonia fungi.</title>
        <authorList>
            <person name="Li C."/>
            <person name="Chen X."/>
        </authorList>
    </citation>
    <scope>NUCLEOTIDE SEQUENCE</scope>
    <source>
        <strain evidence="18">AG-1 IA</strain>
    </source>
</reference>
<dbReference type="PRINTS" id="PR00344">
    <property type="entry name" value="BCTRLSENSOR"/>
</dbReference>
<dbReference type="Pfam" id="PF02518">
    <property type="entry name" value="HATPase_c"/>
    <property type="match status" value="1"/>
</dbReference>
<evidence type="ECO:0000256" key="5">
    <source>
        <dbReference type="ARBA" id="ARBA00022553"/>
    </source>
</evidence>
<dbReference type="InterPro" id="IPR007185">
    <property type="entry name" value="DNA_pol_a/d/e_bsu"/>
</dbReference>
<keyword evidence="11" id="KW-0539">Nucleus</keyword>
<dbReference type="InterPro" id="IPR040663">
    <property type="entry name" value="DNA_pol_D_N"/>
</dbReference>
<dbReference type="GO" id="GO:0006273">
    <property type="term" value="P:lagging strand elongation"/>
    <property type="evidence" value="ECO:0007669"/>
    <property type="project" value="UniProtKB-ARBA"/>
</dbReference>
<dbReference type="GO" id="GO:0003887">
    <property type="term" value="F:DNA-directed DNA polymerase activity"/>
    <property type="evidence" value="ECO:0007669"/>
    <property type="project" value="UniProtKB-KW"/>
</dbReference>
<feature type="modified residue" description="4-aspartylphosphate" evidence="14">
    <location>
        <position position="2097"/>
    </location>
</feature>
<feature type="domain" description="Histidine kinase" evidence="16">
    <location>
        <begin position="1553"/>
        <end position="1805"/>
    </location>
</feature>
<evidence type="ECO:0000256" key="15">
    <source>
        <dbReference type="SAM" id="MobiDB-lite"/>
    </source>
</evidence>
<feature type="region of interest" description="Disordered" evidence="15">
    <location>
        <begin position="1397"/>
        <end position="1419"/>
    </location>
</feature>
<dbReference type="SUPFAM" id="SSF52172">
    <property type="entry name" value="CheY-like"/>
    <property type="match status" value="1"/>
</dbReference>
<dbReference type="InterPro" id="IPR024826">
    <property type="entry name" value="DNA_pol_delta/II_ssu"/>
</dbReference>
<evidence type="ECO:0000256" key="3">
    <source>
        <dbReference type="ARBA" id="ARBA00012417"/>
    </source>
</evidence>
<dbReference type="InterPro" id="IPR003594">
    <property type="entry name" value="HATPase_dom"/>
</dbReference>
<evidence type="ECO:0000256" key="2">
    <source>
        <dbReference type="ARBA" id="ARBA00006035"/>
    </source>
</evidence>
<dbReference type="Gene3D" id="3.40.50.2300">
    <property type="match status" value="1"/>
</dbReference>
<dbReference type="EC" id="2.7.7.7" evidence="3"/>
<sequence length="2171" mass="237962">MCWLQRRGGYFGKTTFEFRRRLLTCVDAYHHRSSGKQMASQPEASREVARLHRVNRTIHELVHDRGYLVAEDEMNMDIQTFKSTFGSGENIDRTRLNFFTNHKDDPTNQIFIFFADEKNVTIKTMRKFLGILDEKGITHGIIVFMEKMTPSARKVISAMSSQYSLEEFAEADLLVNITHHKLVPQHQVLTQVEKKALLERYRLKETQLPRIQLIDPVSRYYGLKRGQVVKITRPSETSGRMAKDYRSHTTIDDSEKPFNLFAGQKHYGQQFDTIYAARLGQLRPALLENAQKTWGKRKGKHCIFPHVPRVLDVVKGQQCYIIGTVYMDMPLKANVLEDIAQDHALAMIPIQSKRTSDKDSVMLEDESGRVGLIGNLLAKERLVTGVNIAVLGSEADSGEFQVDEVVYPGLAPPAHIPNPMPNESSYCAFLSGLLYGETANTGSTLVQPETNSSLRADSMMTMSLFLDWLSGEGGTEKDRDLARQISRVVVAGDSLAAPLLDEERDSSKVSSSANTSLRQAVLSLGETFQEIARTVPLHVLPGASDPSGAALPQQPLPSWIFQPQGQASEISDALHMESNPTWIHSSGKSILVHSGQPLNDIYMHSVEDDRMSMVRNTLKWRHIAPTAPDTLWSYPFDKKDPFVLDKMPDIYVRPKTTSSGSAMAPGTPTPRAHVRTAPGRISRPSTAPTPTSDSAPMLPTSSPQMSRQPSPAPPPAATLEPERAGQTPQPGGGSAPPTSGILLGSGSGVVDWPTFMQAYANGEWDPIRIPEPPFELKLPGASMRTSGSPMISSSALSSSSTVAVNLSPSLSSSPSSASPSRGLAGPDRRPRIMPDSRTSSIASRRGTATPDLSSSTTNFIHPNFPYVNAPRKVQRSHSDVEVRSPGGVPPTTLPALPSPSIDRAAVAATIRWAGSGVNVAPYALPSPEAAELLDPMRKALPLLHPSSSHPKSRLSNFWEESPHEPAPPPTIVPQPPSPEVVSSKESYISRPAPAHKASSWSTRRPSNSQGDYFSRSPSQIRSRAHSRSPASDKSRDLPSHPFIGVNQTNPSGPLPATTWTNLATSPSQTNLADVCLPVTFRGSTLSLAGAKLRPDSGVHLGNGYPTVPDQLLTSLSSSADVEFFTPSETLIKSDEDEQPTYLIPPLPPDELERRKALYRFNILHTSRDVNFDRITHLCKLVFSTKMVIIALIDKDDQWFKSESGFGVDGTSRDNSFCAHSILSRRQRGAEPLVVTDASQDWRFANNPLVAGPPHIRFYAGAPLRTTEGYNIGTLCVIDDKPRDEFTPRQRHTLKEFAAIVMREMELWRDKIQLQVRDRIQTSMERFTRECLELEESGSPNGTSMEKVYDRASKLVKRALDLEGATVLDIANFECVESFNEDGTKSYSYRGDTFTDSSHGPAPISASPSMHASDKVSGPANRPFEQISPPAVLGASHTNFKAKHVHTLSGADHERLSLFLANYPDGKIYEHITPSYLRDWAIPSNATYSMIVPIFNVDHHPFALLCAYITDPSKHLLEGYELQFLRAIGVIILSAMLKRRMILADKAKSLFISNISHELRTPLHGILAAAELIADTKLTDTQSAFLKTIQSCGASLGETVNHVLDFTKLSGNREHTIPRSKTNLLTLVEDTVEGCWVGARARAVSEIGSVYSPPRSLPGTNAASQASGGRHVETIVDIAYRERGWSCVCEKAGIRRILMNLIGNSLKFTSDGYVYVGLREVAYNEEDRVITVELSVNDTGKGISKDFLTNQLFQPFSQENPLHTGTGLGLAIVNSIVRSEAVNGQVDVWSQEGVGTEIKISFDVEELPSGLGDASLIHGKIDHLGICMHGFSSHRGEQELQSTISTVLTIWWSVSIVGHSDRADVLLVNEDIQFLSDLVNQQEFSKPVILLTSSRGDQRIMGIVKNFERSGGFCRLIFKPGGPSRLFSALKDCKKFRDGELSSWTGVHALPNSPGTPPASEPGTRRSSQHMPCSPRQSRDSLPIIRSLGPTNSASSLHETELSKPMDDAPYLTRSISDFQTIPLADEGSVMLESATGTLGSTKKPRVLVVEDNPINRNILAVWLKKQGLEYKEATDGIEGVGKFRNAVPGHYQVLLVDLSMPNLGGIGCVSQIRAIERERRGGVPAAKIFALTGLATPEDKRQALAAGFDGYLIKPVSLKTLEGLFKKLASG</sequence>
<dbReference type="Gene3D" id="3.60.21.50">
    <property type="match status" value="1"/>
</dbReference>
<dbReference type="GO" id="GO:0003677">
    <property type="term" value="F:DNA binding"/>
    <property type="evidence" value="ECO:0007669"/>
    <property type="project" value="InterPro"/>
</dbReference>
<dbReference type="InterPro" id="IPR003661">
    <property type="entry name" value="HisK_dim/P_dom"/>
</dbReference>
<dbReference type="InterPro" id="IPR001789">
    <property type="entry name" value="Sig_transdc_resp-reg_receiver"/>
</dbReference>
<keyword evidence="7" id="KW-0548">Nucleotidyltransferase</keyword>
<dbReference type="RefSeq" id="XP_043178191.1">
    <property type="nucleotide sequence ID" value="XM_043322695.1"/>
</dbReference>
<dbReference type="FunFam" id="2.40.50.430:FF:000002">
    <property type="entry name" value="DNA polymerase delta subunit"/>
    <property type="match status" value="1"/>
</dbReference>
<gene>
    <name evidence="18" type="ORF">RhiXN_02878</name>
</gene>
<dbReference type="Pfam" id="PF04042">
    <property type="entry name" value="DNA_pol_E_B"/>
    <property type="match status" value="1"/>
</dbReference>
<dbReference type="InterPro" id="IPR036890">
    <property type="entry name" value="HATPase_C_sf"/>
</dbReference>
<evidence type="ECO:0000256" key="13">
    <source>
        <dbReference type="ARBA" id="ARBA00049244"/>
    </source>
</evidence>
<dbReference type="InterPro" id="IPR036710">
    <property type="entry name" value="RNA_pol_Rpb5_N_sf"/>
</dbReference>
<evidence type="ECO:0000259" key="16">
    <source>
        <dbReference type="PROSITE" id="PS50109"/>
    </source>
</evidence>
<dbReference type="PROSITE" id="PS50109">
    <property type="entry name" value="HIS_KIN"/>
    <property type="match status" value="1"/>
</dbReference>
<dbReference type="SMART" id="SM00387">
    <property type="entry name" value="HATPase_c"/>
    <property type="match status" value="1"/>
</dbReference>
<evidence type="ECO:0000256" key="1">
    <source>
        <dbReference type="ARBA" id="ARBA00004123"/>
    </source>
</evidence>
<keyword evidence="10" id="KW-0239">DNA-directed DNA polymerase</keyword>
<feature type="compositionally biased region" description="Polar residues" evidence="15">
    <location>
        <begin position="998"/>
        <end position="1021"/>
    </location>
</feature>
<evidence type="ECO:0000256" key="8">
    <source>
        <dbReference type="ARBA" id="ARBA00022705"/>
    </source>
</evidence>
<comment type="similarity">
    <text evidence="12">Belongs to the archaeal Rpo5/eukaryotic RPB5 RNA polymerase subunit family.</text>
</comment>
<dbReference type="Pfam" id="PF01191">
    <property type="entry name" value="RNA_pol_Rpb5_C"/>
    <property type="match status" value="1"/>
</dbReference>
<dbReference type="GO" id="GO:0006351">
    <property type="term" value="P:DNA-templated transcription"/>
    <property type="evidence" value="ECO:0007669"/>
    <property type="project" value="InterPro"/>
</dbReference>
<dbReference type="InterPro" id="IPR011006">
    <property type="entry name" value="CheY-like_superfamily"/>
</dbReference>
<comment type="similarity">
    <text evidence="2">Belongs to the DNA polymerase delta/II small subunit family.</text>
</comment>
<feature type="region of interest" description="Disordered" evidence="15">
    <location>
        <begin position="877"/>
        <end position="898"/>
    </location>
</feature>
<feature type="compositionally biased region" description="Low complexity" evidence="15">
    <location>
        <begin position="805"/>
        <end position="820"/>
    </location>
</feature>
<dbReference type="PANTHER" id="PTHR10416">
    <property type="entry name" value="DNA POLYMERASE DELTA SUBUNIT 2"/>
    <property type="match status" value="1"/>
</dbReference>
<keyword evidence="6" id="KW-0808">Transferase</keyword>
<dbReference type="EMBL" id="CP059660">
    <property type="protein sequence ID" value="QRW17954.1"/>
    <property type="molecule type" value="Genomic_DNA"/>
</dbReference>
<accession>A0A8H8SU78</accession>
<dbReference type="GO" id="GO:0043625">
    <property type="term" value="C:delta DNA polymerase complex"/>
    <property type="evidence" value="ECO:0007669"/>
    <property type="project" value="TreeGrafter"/>
</dbReference>
<dbReference type="InterPro" id="IPR000783">
    <property type="entry name" value="RNA_pol_subH/Rpb5_C"/>
</dbReference>
<dbReference type="SUPFAM" id="SSF55287">
    <property type="entry name" value="RPB5-like RNA polymerase subunit"/>
    <property type="match status" value="1"/>
</dbReference>
<dbReference type="Gene3D" id="1.10.287.130">
    <property type="match status" value="1"/>
</dbReference>
<dbReference type="GeneID" id="67025158"/>
<dbReference type="GO" id="GO:0006281">
    <property type="term" value="P:DNA repair"/>
    <property type="evidence" value="ECO:0007669"/>
    <property type="project" value="UniProtKB-ARBA"/>
</dbReference>
<dbReference type="InterPro" id="IPR005571">
    <property type="entry name" value="RNA_pol_Rpb5_N"/>
</dbReference>
<evidence type="ECO:0000256" key="9">
    <source>
        <dbReference type="ARBA" id="ARBA00022777"/>
    </source>
</evidence>
<dbReference type="SUPFAM" id="SSF55781">
    <property type="entry name" value="GAF domain-like"/>
    <property type="match status" value="1"/>
</dbReference>
<dbReference type="Pfam" id="PF00512">
    <property type="entry name" value="HisKA"/>
    <property type="match status" value="1"/>
</dbReference>
<evidence type="ECO:0000256" key="11">
    <source>
        <dbReference type="ARBA" id="ARBA00023242"/>
    </source>
</evidence>
<dbReference type="CDD" id="cd00082">
    <property type="entry name" value="HisKA"/>
    <property type="match status" value="1"/>
</dbReference>
<evidence type="ECO:0000256" key="4">
    <source>
        <dbReference type="ARBA" id="ARBA00020809"/>
    </source>
</evidence>
<dbReference type="SMART" id="SM00388">
    <property type="entry name" value="HisKA"/>
    <property type="match status" value="1"/>
</dbReference>
<feature type="region of interest" description="Disordered" evidence="15">
    <location>
        <begin position="805"/>
        <end position="857"/>
    </location>
</feature>
<dbReference type="FunFam" id="3.40.1340.10:FF:000001">
    <property type="entry name" value="DNA-directed RNA polymerases I, II, and III subunit RPABC1"/>
    <property type="match status" value="1"/>
</dbReference>
<feature type="compositionally biased region" description="Low complexity" evidence="15">
    <location>
        <begin position="699"/>
        <end position="709"/>
    </location>
</feature>
<dbReference type="Gene3D" id="3.90.940.20">
    <property type="entry name" value="RPB5-like RNA polymerase subunit"/>
    <property type="match status" value="1"/>
</dbReference>
<dbReference type="SUPFAM" id="SSF47384">
    <property type="entry name" value="Homodimeric domain of signal transducing histidine kinase"/>
    <property type="match status" value="1"/>
</dbReference>
<evidence type="ECO:0000256" key="12">
    <source>
        <dbReference type="ARBA" id="ARBA00025765"/>
    </source>
</evidence>
<dbReference type="SUPFAM" id="SSF55874">
    <property type="entry name" value="ATPase domain of HSP90 chaperone/DNA topoisomerase II/histidine kinase"/>
    <property type="match status" value="1"/>
</dbReference>
<evidence type="ECO:0000256" key="6">
    <source>
        <dbReference type="ARBA" id="ARBA00022679"/>
    </source>
</evidence>
<dbReference type="Pfam" id="PF01590">
    <property type="entry name" value="GAF"/>
    <property type="match status" value="1"/>
</dbReference>
<dbReference type="Proteomes" id="UP000650533">
    <property type="component" value="Chromosome 3"/>
</dbReference>
<dbReference type="Pfam" id="PF18018">
    <property type="entry name" value="DNA_pol_D_N"/>
    <property type="match status" value="1"/>
</dbReference>
<dbReference type="InterPro" id="IPR003018">
    <property type="entry name" value="GAF"/>
</dbReference>
<feature type="domain" description="Response regulatory" evidence="17">
    <location>
        <begin position="2045"/>
        <end position="2169"/>
    </location>
</feature>
<evidence type="ECO:0000313" key="18">
    <source>
        <dbReference type="EMBL" id="QRW17954.1"/>
    </source>
</evidence>